<keyword evidence="1" id="KW-0812">Transmembrane</keyword>
<dbReference type="AlphaFoldDB" id="M5DN43"/>
<accession>M5DN43</accession>
<sequence length="212" mass="22346">MNGLRTLIASNNHGRGQSAAVQQAKVRVREAYAELKARYGIELQKFSPEAVRAKNRGTAFSNAERGITLATRNPNSPKTDVRLNVEGQLQASQLARMGKLVNGLGNTAIVVDAGLRVVKVMDIEAEGGDWMREGAKQMTGFGFGAAAGMFFGKITFAGGTAIALQAGLTLAGPVGWLVLGAIFATSFTVGYVVGSKADDLGQIASDRLLEIF</sequence>
<dbReference type="RefSeq" id="WP_015485599.1">
    <property type="nucleotide sequence ID" value="NC_020888.1"/>
</dbReference>
<dbReference type="Proteomes" id="UP000011866">
    <property type="component" value="Chromosome"/>
</dbReference>
<dbReference type="KEGG" id="tol:TOL_0416"/>
<evidence type="ECO:0000313" key="2">
    <source>
        <dbReference type="EMBL" id="CCU70858.1"/>
    </source>
</evidence>
<keyword evidence="3" id="KW-1185">Reference proteome</keyword>
<dbReference type="GeneID" id="79175411"/>
<feature type="transmembrane region" description="Helical" evidence="1">
    <location>
        <begin position="141"/>
        <end position="168"/>
    </location>
</feature>
<dbReference type="EMBL" id="HF680312">
    <property type="protein sequence ID" value="CCU70858.1"/>
    <property type="molecule type" value="Genomic_DNA"/>
</dbReference>
<feature type="transmembrane region" description="Helical" evidence="1">
    <location>
        <begin position="174"/>
        <end position="193"/>
    </location>
</feature>
<reference evidence="2 3" key="1">
    <citation type="journal article" date="2013" name="Genome Announc.">
        <title>Genome Sequence of Thalassolituus oleivorans MIL-1 (DSM 14913T).</title>
        <authorList>
            <person name="Golyshin P.N."/>
            <person name="Werner J."/>
            <person name="Chernikova T.N."/>
            <person name="Tran H."/>
            <person name="Ferrer M."/>
            <person name="Yakimov M.M."/>
            <person name="Teeling H."/>
            <person name="Golyshina O.V."/>
        </authorList>
    </citation>
    <scope>NUCLEOTIDE SEQUENCE [LARGE SCALE GENOMIC DNA]</scope>
    <source>
        <strain evidence="2 3">MIL-1</strain>
    </source>
</reference>
<gene>
    <name evidence="2" type="ORF">TOL_0416</name>
</gene>
<keyword evidence="1" id="KW-1133">Transmembrane helix</keyword>
<protein>
    <submittedName>
        <fullName evidence="2">Uncharacterized protein</fullName>
    </submittedName>
</protein>
<name>M5DN43_9GAMM</name>
<keyword evidence="1" id="KW-0472">Membrane</keyword>
<dbReference type="HOGENOM" id="CLU_1299227_0_0_6"/>
<organism evidence="2 3">
    <name type="scientific">Thalassolituus oleivorans MIL-1</name>
    <dbReference type="NCBI Taxonomy" id="1298593"/>
    <lineage>
        <taxon>Bacteria</taxon>
        <taxon>Pseudomonadati</taxon>
        <taxon>Pseudomonadota</taxon>
        <taxon>Gammaproteobacteria</taxon>
        <taxon>Oceanospirillales</taxon>
        <taxon>Oceanospirillaceae</taxon>
        <taxon>Thalassolituus</taxon>
    </lineage>
</organism>
<evidence type="ECO:0000256" key="1">
    <source>
        <dbReference type="SAM" id="Phobius"/>
    </source>
</evidence>
<proteinExistence type="predicted"/>
<evidence type="ECO:0000313" key="3">
    <source>
        <dbReference type="Proteomes" id="UP000011866"/>
    </source>
</evidence>